<comment type="caution">
    <text evidence="1">The sequence shown here is derived from an EMBL/GenBank/DDBJ whole genome shotgun (WGS) entry which is preliminary data.</text>
</comment>
<sequence>RRTGAHAFTTRPFLPGFNGGLFLPERRSRGHTSEGGSAPVGFRPATAANARLCFEDLIPTDAASDLTCGDSLAGHPLKVLRQRRSNHPSGACTAREARRAGMDIRELLQRYQTAQPAMAPVEEEWQRRTQ</sequence>
<gene>
    <name evidence="1" type="ORF">SCF082_LOCUS7412</name>
</gene>
<reference evidence="1 2" key="1">
    <citation type="submission" date="2024-02" db="EMBL/GenBank/DDBJ databases">
        <authorList>
            <person name="Chen Y."/>
            <person name="Shah S."/>
            <person name="Dougan E. K."/>
            <person name="Thang M."/>
            <person name="Chan C."/>
        </authorList>
    </citation>
    <scope>NUCLEOTIDE SEQUENCE [LARGE SCALE GENOMIC DNA]</scope>
</reference>
<feature type="non-terminal residue" evidence="1">
    <location>
        <position position="130"/>
    </location>
</feature>
<dbReference type="EMBL" id="CAXAMM010004154">
    <property type="protein sequence ID" value="CAK9002592.1"/>
    <property type="molecule type" value="Genomic_DNA"/>
</dbReference>
<proteinExistence type="predicted"/>
<dbReference type="Proteomes" id="UP001642464">
    <property type="component" value="Unassembled WGS sequence"/>
</dbReference>
<feature type="non-terminal residue" evidence="1">
    <location>
        <position position="1"/>
    </location>
</feature>
<protein>
    <submittedName>
        <fullName evidence="1">Leucine-rich repeat-containing protein 56</fullName>
    </submittedName>
</protein>
<name>A0ABP0IM80_9DINO</name>
<keyword evidence="2" id="KW-1185">Reference proteome</keyword>
<evidence type="ECO:0000313" key="1">
    <source>
        <dbReference type="EMBL" id="CAK9002592.1"/>
    </source>
</evidence>
<accession>A0ABP0IM80</accession>
<organism evidence="1 2">
    <name type="scientific">Durusdinium trenchii</name>
    <dbReference type="NCBI Taxonomy" id="1381693"/>
    <lineage>
        <taxon>Eukaryota</taxon>
        <taxon>Sar</taxon>
        <taxon>Alveolata</taxon>
        <taxon>Dinophyceae</taxon>
        <taxon>Suessiales</taxon>
        <taxon>Symbiodiniaceae</taxon>
        <taxon>Durusdinium</taxon>
    </lineage>
</organism>
<evidence type="ECO:0000313" key="2">
    <source>
        <dbReference type="Proteomes" id="UP001642464"/>
    </source>
</evidence>